<dbReference type="InterPro" id="IPR007560">
    <property type="entry name" value="Restrct_endonuc_IV_Mrr"/>
</dbReference>
<dbReference type="Gene3D" id="3.40.1350.10">
    <property type="match status" value="1"/>
</dbReference>
<gene>
    <name evidence="2" type="ORF">PV517_12125</name>
</gene>
<sequence>MSRLECPLCGQQVAATRQGMARHQRADGAPCLPDDGATPPIGTPAIGCGALALSTVAAVMSGSWTVWWLCLLVSVGVVIWRANLSPAARVAAAHRRAVEAVTEGAAAVVTGPPARDVEADAKRLLEELPPLGSTVEDAIAACMARLRPYDPQPLAVRFTKLARAHVAADEWILGLAVGPEQGLSGSGRALVVVTDRALVVKERDVVYRDDTPEIRPGPYGFLASGARTFSFSTNHGLETAVAARELAADSGRRRAVVPTGRPPERLIREARDAELIAAEWMRYLGFTDAVATPVGADGGVDVVSVRAVAQVKLEGKPTGRPTVQQLHGVAAQERKTGVFFSAAGYTPQARTWAQTSGTLLFRFDRQGAVEAVNAVAHEVLAKADGRGPAGGG</sequence>
<accession>A0ABU4L168</accession>
<dbReference type="InterPro" id="IPR011335">
    <property type="entry name" value="Restrct_endonuc-II-like"/>
</dbReference>
<keyword evidence="2" id="KW-0255">Endonuclease</keyword>
<keyword evidence="2" id="KW-0540">Nuclease</keyword>
<reference evidence="2 3" key="1">
    <citation type="journal article" date="2023" name="Microb. Genom.">
        <title>Mesoterricola silvestris gen. nov., sp. nov., Mesoterricola sediminis sp. nov., Geothrix oryzae sp. nov., Geothrix edaphica sp. nov., Geothrix rubra sp. nov., and Geothrix limicola sp. nov., six novel members of Acidobacteriota isolated from soils.</title>
        <authorList>
            <person name="Weisberg A.J."/>
            <person name="Pearce E."/>
            <person name="Kramer C.G."/>
            <person name="Chang J.H."/>
            <person name="Clarke C.R."/>
        </authorList>
    </citation>
    <scope>NUCLEOTIDE SEQUENCE [LARGE SCALE GENOMIC DNA]</scope>
    <source>
        <strain evidence="2 3">NRRL_B-2795</strain>
    </source>
</reference>
<dbReference type="EMBL" id="JARAVY010000004">
    <property type="protein sequence ID" value="MDX2909441.1"/>
    <property type="molecule type" value="Genomic_DNA"/>
</dbReference>
<evidence type="ECO:0000259" key="1">
    <source>
        <dbReference type="Pfam" id="PF04471"/>
    </source>
</evidence>
<feature type="domain" description="Restriction endonuclease type IV Mrr" evidence="1">
    <location>
        <begin position="271"/>
        <end position="357"/>
    </location>
</feature>
<keyword evidence="2" id="KW-0378">Hydrolase</keyword>
<name>A0ABU4L168_9ACTN</name>
<keyword evidence="3" id="KW-1185">Reference proteome</keyword>
<evidence type="ECO:0000313" key="2">
    <source>
        <dbReference type="EMBL" id="MDX2909441.1"/>
    </source>
</evidence>
<dbReference type="RefSeq" id="WP_086763102.1">
    <property type="nucleotide sequence ID" value="NZ_JAGJBZ010000002.1"/>
</dbReference>
<dbReference type="SUPFAM" id="SSF52980">
    <property type="entry name" value="Restriction endonuclease-like"/>
    <property type="match status" value="1"/>
</dbReference>
<comment type="caution">
    <text evidence="2">The sequence shown here is derived from an EMBL/GenBank/DDBJ whole genome shotgun (WGS) entry which is preliminary data.</text>
</comment>
<dbReference type="InterPro" id="IPR011856">
    <property type="entry name" value="tRNA_endonuc-like_dom_sf"/>
</dbReference>
<dbReference type="GO" id="GO:0004519">
    <property type="term" value="F:endonuclease activity"/>
    <property type="evidence" value="ECO:0007669"/>
    <property type="project" value="UniProtKB-KW"/>
</dbReference>
<organism evidence="2 3">
    <name type="scientific">Streptomyces griseiscabiei</name>
    <dbReference type="NCBI Taxonomy" id="2993540"/>
    <lineage>
        <taxon>Bacteria</taxon>
        <taxon>Bacillati</taxon>
        <taxon>Actinomycetota</taxon>
        <taxon>Actinomycetes</taxon>
        <taxon>Kitasatosporales</taxon>
        <taxon>Streptomycetaceae</taxon>
        <taxon>Streptomyces</taxon>
    </lineage>
</organism>
<dbReference type="Proteomes" id="UP001271723">
    <property type="component" value="Unassembled WGS sequence"/>
</dbReference>
<evidence type="ECO:0000313" key="3">
    <source>
        <dbReference type="Proteomes" id="UP001271723"/>
    </source>
</evidence>
<proteinExistence type="predicted"/>
<protein>
    <submittedName>
        <fullName evidence="2">Restriction endonuclease</fullName>
    </submittedName>
</protein>
<dbReference type="Pfam" id="PF04471">
    <property type="entry name" value="Mrr_cat"/>
    <property type="match status" value="1"/>
</dbReference>